<evidence type="ECO:0000313" key="2">
    <source>
        <dbReference type="EMBL" id="MBB3112729.1"/>
    </source>
</evidence>
<keyword evidence="3" id="KW-1185">Reference proteome</keyword>
<dbReference type="Proteomes" id="UP000570361">
    <property type="component" value="Unassembled WGS sequence"/>
</dbReference>
<sequence>MLVLVIDLVVALLLVYLLVEGERQGWWNKWRIFRPILVIGISLACVAGVWLSMSLLDG</sequence>
<keyword evidence="1" id="KW-0812">Transmembrane</keyword>
<evidence type="ECO:0000256" key="1">
    <source>
        <dbReference type="SAM" id="Phobius"/>
    </source>
</evidence>
<protein>
    <submittedName>
        <fullName evidence="2">Uncharacterized protein</fullName>
    </submittedName>
</protein>
<dbReference type="EMBL" id="JACHXK010000014">
    <property type="protein sequence ID" value="MBB3112729.1"/>
    <property type="molecule type" value="Genomic_DNA"/>
</dbReference>
<keyword evidence="1" id="KW-1133">Transmembrane helix</keyword>
<organism evidence="2 3">
    <name type="scientific">Paenibacillus phyllosphaerae</name>
    <dbReference type="NCBI Taxonomy" id="274593"/>
    <lineage>
        <taxon>Bacteria</taxon>
        <taxon>Bacillati</taxon>
        <taxon>Bacillota</taxon>
        <taxon>Bacilli</taxon>
        <taxon>Bacillales</taxon>
        <taxon>Paenibacillaceae</taxon>
        <taxon>Paenibacillus</taxon>
    </lineage>
</organism>
<reference evidence="2 3" key="1">
    <citation type="submission" date="2020-08" db="EMBL/GenBank/DDBJ databases">
        <title>Genomic Encyclopedia of Type Strains, Phase III (KMG-III): the genomes of soil and plant-associated and newly described type strains.</title>
        <authorList>
            <person name="Whitman W."/>
        </authorList>
    </citation>
    <scope>NUCLEOTIDE SEQUENCE [LARGE SCALE GENOMIC DNA]</scope>
    <source>
        <strain evidence="2 3">CECT 5862</strain>
    </source>
</reference>
<proteinExistence type="predicted"/>
<dbReference type="RefSeq" id="WP_183602843.1">
    <property type="nucleotide sequence ID" value="NZ_JACHXK010000014.1"/>
</dbReference>
<gene>
    <name evidence="2" type="ORF">FHS18_004831</name>
</gene>
<accession>A0A7W5B1H6</accession>
<feature type="transmembrane region" description="Helical" evidence="1">
    <location>
        <begin position="37"/>
        <end position="56"/>
    </location>
</feature>
<name>A0A7W5B1H6_9BACL</name>
<keyword evidence="1" id="KW-0472">Membrane</keyword>
<evidence type="ECO:0000313" key="3">
    <source>
        <dbReference type="Proteomes" id="UP000570361"/>
    </source>
</evidence>
<comment type="caution">
    <text evidence="2">The sequence shown here is derived from an EMBL/GenBank/DDBJ whole genome shotgun (WGS) entry which is preliminary data.</text>
</comment>
<dbReference type="AlphaFoldDB" id="A0A7W5B1H6"/>